<dbReference type="Proteomes" id="UP001328107">
    <property type="component" value="Unassembled WGS sequence"/>
</dbReference>
<protein>
    <recommendedName>
        <fullName evidence="7">THAP-type domain-containing protein</fullName>
    </recommendedName>
</protein>
<dbReference type="GO" id="GO:0003677">
    <property type="term" value="F:DNA binding"/>
    <property type="evidence" value="ECO:0007669"/>
    <property type="project" value="UniProtKB-UniRule"/>
</dbReference>
<evidence type="ECO:0000259" key="7">
    <source>
        <dbReference type="PROSITE" id="PS50950"/>
    </source>
</evidence>
<feature type="non-terminal residue" evidence="8">
    <location>
        <position position="1"/>
    </location>
</feature>
<accession>A0AAN5I399</accession>
<keyword evidence="9" id="KW-1185">Reference proteome</keyword>
<feature type="compositionally biased region" description="Basic and acidic residues" evidence="6">
    <location>
        <begin position="10"/>
        <end position="24"/>
    </location>
</feature>
<organism evidence="8 9">
    <name type="scientific">Pristionchus mayeri</name>
    <dbReference type="NCBI Taxonomy" id="1317129"/>
    <lineage>
        <taxon>Eukaryota</taxon>
        <taxon>Metazoa</taxon>
        <taxon>Ecdysozoa</taxon>
        <taxon>Nematoda</taxon>
        <taxon>Chromadorea</taxon>
        <taxon>Rhabditida</taxon>
        <taxon>Rhabditina</taxon>
        <taxon>Diplogasteromorpha</taxon>
        <taxon>Diplogasteroidea</taxon>
        <taxon>Neodiplogasteridae</taxon>
        <taxon>Pristionchus</taxon>
    </lineage>
</organism>
<gene>
    <name evidence="8" type="ORF">PMAYCL1PPCAC_19576</name>
</gene>
<evidence type="ECO:0000313" key="9">
    <source>
        <dbReference type="Proteomes" id="UP001328107"/>
    </source>
</evidence>
<reference evidence="9" key="1">
    <citation type="submission" date="2022-10" db="EMBL/GenBank/DDBJ databases">
        <title>Genome assembly of Pristionchus species.</title>
        <authorList>
            <person name="Yoshida K."/>
            <person name="Sommer R.J."/>
        </authorList>
    </citation>
    <scope>NUCLEOTIDE SEQUENCE [LARGE SCALE GENOMIC DNA]</scope>
    <source>
        <strain evidence="9">RS5460</strain>
    </source>
</reference>
<evidence type="ECO:0000313" key="8">
    <source>
        <dbReference type="EMBL" id="GMR49381.1"/>
    </source>
</evidence>
<evidence type="ECO:0000256" key="1">
    <source>
        <dbReference type="ARBA" id="ARBA00022723"/>
    </source>
</evidence>
<dbReference type="InterPro" id="IPR006612">
    <property type="entry name" value="THAP_Znf"/>
</dbReference>
<dbReference type="AlphaFoldDB" id="A0AAN5I399"/>
<keyword evidence="3" id="KW-0862">Zinc</keyword>
<feature type="non-terminal residue" evidence="8">
    <location>
        <position position="158"/>
    </location>
</feature>
<name>A0AAN5I399_9BILA</name>
<keyword evidence="4 5" id="KW-0238">DNA-binding</keyword>
<feature type="domain" description="THAP-type" evidence="7">
    <location>
        <begin position="61"/>
        <end position="145"/>
    </location>
</feature>
<keyword evidence="1" id="KW-0479">Metal-binding</keyword>
<evidence type="ECO:0000256" key="2">
    <source>
        <dbReference type="ARBA" id="ARBA00022771"/>
    </source>
</evidence>
<comment type="caution">
    <text evidence="8">The sequence shown here is derived from an EMBL/GenBank/DDBJ whole genome shotgun (WGS) entry which is preliminary data.</text>
</comment>
<keyword evidence="2 5" id="KW-0863">Zinc-finger</keyword>
<evidence type="ECO:0000256" key="6">
    <source>
        <dbReference type="SAM" id="MobiDB-lite"/>
    </source>
</evidence>
<dbReference type="PROSITE" id="PS50950">
    <property type="entry name" value="ZF_THAP"/>
    <property type="match status" value="1"/>
</dbReference>
<feature type="region of interest" description="Disordered" evidence="6">
    <location>
        <begin position="1"/>
        <end position="24"/>
    </location>
</feature>
<dbReference type="GO" id="GO:0008270">
    <property type="term" value="F:zinc ion binding"/>
    <property type="evidence" value="ECO:0007669"/>
    <property type="project" value="UniProtKB-KW"/>
</dbReference>
<evidence type="ECO:0000256" key="4">
    <source>
        <dbReference type="ARBA" id="ARBA00023125"/>
    </source>
</evidence>
<sequence length="158" mass="18083">QAMPVGSWNEIKEEPLEFKEEPTDEFTKLKQEKTTADIISPSIGSPFPIREIPVDASTTKVQRVKCVVCYRLCNRREMNRFTKDPKKRTTGINAVLFTPEGRRALMELLSEMKHPYLCAIHFSPSDYTQNTKLAFIRSDAVPCFEDKVTSSKLEDIPL</sequence>
<evidence type="ECO:0000256" key="3">
    <source>
        <dbReference type="ARBA" id="ARBA00022833"/>
    </source>
</evidence>
<evidence type="ECO:0000256" key="5">
    <source>
        <dbReference type="PROSITE-ProRule" id="PRU00309"/>
    </source>
</evidence>
<dbReference type="EMBL" id="BTRK01000004">
    <property type="protein sequence ID" value="GMR49381.1"/>
    <property type="molecule type" value="Genomic_DNA"/>
</dbReference>
<proteinExistence type="predicted"/>